<gene>
    <name evidence="3" type="ordered locus">Clocl_2160</name>
</gene>
<dbReference type="Pfam" id="PF01966">
    <property type="entry name" value="HD"/>
    <property type="match status" value="1"/>
</dbReference>
<evidence type="ECO:0000313" key="4">
    <source>
        <dbReference type="Proteomes" id="UP000005435"/>
    </source>
</evidence>
<dbReference type="PANTHER" id="PTHR47545:SF2">
    <property type="entry name" value="CC-ADDING TRNA NUCLEOTIDYLTRANSFERASE"/>
    <property type="match status" value="1"/>
</dbReference>
<dbReference type="Proteomes" id="UP000005435">
    <property type="component" value="Chromosome"/>
</dbReference>
<name>G8LX63_ACECE</name>
<dbReference type="STRING" id="720554.Clocl_2160"/>
<evidence type="ECO:0000313" key="3">
    <source>
        <dbReference type="EMBL" id="AEV68754.1"/>
    </source>
</evidence>
<dbReference type="CDD" id="cd00077">
    <property type="entry name" value="HDc"/>
    <property type="match status" value="1"/>
</dbReference>
<keyword evidence="1" id="KW-0547">Nucleotide-binding</keyword>
<dbReference type="HOGENOM" id="CLU_087226_0_0_9"/>
<dbReference type="KEGG" id="ccl:Clocl_2160"/>
<dbReference type="eggNOG" id="COG2844">
    <property type="taxonomic scope" value="Bacteria"/>
</dbReference>
<feature type="domain" description="HD/PDEase" evidence="2">
    <location>
        <begin position="56"/>
        <end position="191"/>
    </location>
</feature>
<dbReference type="InterPro" id="IPR006675">
    <property type="entry name" value="HDIG_dom"/>
</dbReference>
<accession>G8LX63</accession>
<organism evidence="3 4">
    <name type="scientific">Acetivibrio clariflavus (strain DSM 19732 / NBRC 101661 / EBR45)</name>
    <name type="common">Clostridium clariflavum</name>
    <dbReference type="NCBI Taxonomy" id="720554"/>
    <lineage>
        <taxon>Bacteria</taxon>
        <taxon>Bacillati</taxon>
        <taxon>Bacillota</taxon>
        <taxon>Clostridia</taxon>
        <taxon>Eubacteriales</taxon>
        <taxon>Oscillospiraceae</taxon>
        <taxon>Acetivibrio</taxon>
    </lineage>
</organism>
<dbReference type="EMBL" id="CP003065">
    <property type="protein sequence ID" value="AEV68754.1"/>
    <property type="molecule type" value="Genomic_DNA"/>
</dbReference>
<proteinExistence type="predicted"/>
<dbReference type="AlphaFoldDB" id="G8LX63"/>
<sequence length="204" mass="23795">MISKTEVFKDIENHLLYDDKPSSYLNDISNSELFKEYPLNWLRDMKYTMQSPKHHPEGSVWNHTMLVVDEAAKEKHKSKNKRVFMWAALLHDIGKPGTTKVRNGRITSYDHDKLGAKMTEKFLEEFSQDREFIEAVSNLVRWHMHILFVLKGLPFGDIEGMKKHTDLEELALLGLCDRMGRTGADRDEEMKNIDLFLDKVISKV</sequence>
<dbReference type="InterPro" id="IPR003607">
    <property type="entry name" value="HD/PDEase_dom"/>
</dbReference>
<dbReference type="PANTHER" id="PTHR47545">
    <property type="entry name" value="MULTIFUNCTIONAL CCA PROTEIN"/>
    <property type="match status" value="1"/>
</dbReference>
<evidence type="ECO:0000256" key="1">
    <source>
        <dbReference type="ARBA" id="ARBA00022741"/>
    </source>
</evidence>
<reference evidence="4" key="1">
    <citation type="submission" date="2011-12" db="EMBL/GenBank/DDBJ databases">
        <title>Complete sequence of Clostridium clariflavum DSM 19732.</title>
        <authorList>
            <consortium name="US DOE Joint Genome Institute"/>
            <person name="Lucas S."/>
            <person name="Han J."/>
            <person name="Lapidus A."/>
            <person name="Cheng J.-F."/>
            <person name="Goodwin L."/>
            <person name="Pitluck S."/>
            <person name="Peters L."/>
            <person name="Teshima H."/>
            <person name="Detter J.C."/>
            <person name="Han C."/>
            <person name="Tapia R."/>
            <person name="Land M."/>
            <person name="Hauser L."/>
            <person name="Kyrpides N."/>
            <person name="Ivanova N."/>
            <person name="Pagani I."/>
            <person name="Kitzmiller T."/>
            <person name="Lynd L."/>
            <person name="Izquierdo J."/>
            <person name="Woyke T."/>
        </authorList>
    </citation>
    <scope>NUCLEOTIDE SEQUENCE [LARGE SCALE GENOMIC DNA]</scope>
    <source>
        <strain evidence="4">DSM 19732 / NBRC 101661 / EBR45</strain>
    </source>
</reference>
<dbReference type="InterPro" id="IPR050124">
    <property type="entry name" value="tRNA_CCA-adding_enzyme"/>
</dbReference>
<dbReference type="Gene3D" id="1.10.3090.10">
    <property type="entry name" value="cca-adding enzyme, domain 2"/>
    <property type="match status" value="1"/>
</dbReference>
<dbReference type="OrthoDB" id="9805698at2"/>
<reference evidence="3 4" key="2">
    <citation type="journal article" date="2012" name="Stand. Genomic Sci.">
        <title>Complete Genome Sequence of Clostridium clariflavum DSM 19732.</title>
        <authorList>
            <person name="Izquierdo J.A."/>
            <person name="Goodwin L."/>
            <person name="Davenport K.W."/>
            <person name="Teshima H."/>
            <person name="Bruce D."/>
            <person name="Detter C."/>
            <person name="Tapia R."/>
            <person name="Han S."/>
            <person name="Land M."/>
            <person name="Hauser L."/>
            <person name="Jeffries C.D."/>
            <person name="Han J."/>
            <person name="Pitluck S."/>
            <person name="Nolan M."/>
            <person name="Chen A."/>
            <person name="Huntemann M."/>
            <person name="Mavromatis K."/>
            <person name="Mikhailova N."/>
            <person name="Liolios K."/>
            <person name="Woyke T."/>
            <person name="Lynd L.R."/>
        </authorList>
    </citation>
    <scope>NUCLEOTIDE SEQUENCE [LARGE SCALE GENOMIC DNA]</scope>
    <source>
        <strain evidence="4">DSM 19732 / NBRC 101661 / EBR45</strain>
    </source>
</reference>
<dbReference type="SMART" id="SM00471">
    <property type="entry name" value="HDc"/>
    <property type="match status" value="1"/>
</dbReference>
<evidence type="ECO:0000259" key="2">
    <source>
        <dbReference type="SMART" id="SM00471"/>
    </source>
</evidence>
<dbReference type="NCBIfam" id="TIGR00277">
    <property type="entry name" value="HDIG"/>
    <property type="match status" value="1"/>
</dbReference>
<dbReference type="SUPFAM" id="SSF109604">
    <property type="entry name" value="HD-domain/PDEase-like"/>
    <property type="match status" value="1"/>
</dbReference>
<protein>
    <submittedName>
        <fullName evidence="3">Putative domain HDIG-containing protein</fullName>
    </submittedName>
</protein>
<dbReference type="InterPro" id="IPR006674">
    <property type="entry name" value="HD_domain"/>
</dbReference>
<dbReference type="GO" id="GO:0000166">
    <property type="term" value="F:nucleotide binding"/>
    <property type="evidence" value="ECO:0007669"/>
    <property type="project" value="UniProtKB-KW"/>
</dbReference>
<keyword evidence="4" id="KW-1185">Reference proteome</keyword>
<dbReference type="RefSeq" id="WP_014255333.1">
    <property type="nucleotide sequence ID" value="NC_016627.1"/>
</dbReference>